<gene>
    <name evidence="2" type="ORF">BXY53_2338</name>
</gene>
<reference evidence="2 3" key="1">
    <citation type="submission" date="2018-08" db="EMBL/GenBank/DDBJ databases">
        <title>Genomic Encyclopedia of Archaeal and Bacterial Type Strains, Phase II (KMG-II): from individual species to whole genera.</title>
        <authorList>
            <person name="Goeker M."/>
        </authorList>
    </citation>
    <scope>NUCLEOTIDE SEQUENCE [LARGE SCALE GENOMIC DNA]</scope>
    <source>
        <strain evidence="2 3">DSM 5002</strain>
    </source>
</reference>
<dbReference type="PANTHER" id="PTHR46211">
    <property type="entry name" value="GLYCEROPHOSPHORYL DIESTER PHOSPHODIESTERASE"/>
    <property type="match status" value="1"/>
</dbReference>
<dbReference type="PROSITE" id="PS51704">
    <property type="entry name" value="GP_PDE"/>
    <property type="match status" value="1"/>
</dbReference>
<dbReference type="SUPFAM" id="SSF51695">
    <property type="entry name" value="PLC-like phosphodiesterases"/>
    <property type="match status" value="1"/>
</dbReference>
<sequence>MPKPPDWLLQPIAHRGLHDAACGVIENTPSAFEAAQHAGYAIETDLRAAACGTPMVFHDATLERLTQGTGLLAARDAATLRALRFRESADRMPTLAALLDQVGGRVPLFLEVKSNFTDQTAFAQRIAADLRDYDGPVALMSFDPRLLGAFREFAPHIPRGLGATRVRADELPQASTLQRIALTHLLFIAEARPHFISCEHTALGLLGPVLARRAAGLPAIAWTVRTPAEADRALRRAGAIIFEGFMP</sequence>
<dbReference type="PANTHER" id="PTHR46211:SF1">
    <property type="entry name" value="GLYCEROPHOSPHODIESTER PHOSPHODIESTERASE, CYTOPLASMIC"/>
    <property type="match status" value="1"/>
</dbReference>
<feature type="domain" description="GP-PDE" evidence="1">
    <location>
        <begin position="9"/>
        <end position="247"/>
    </location>
</feature>
<keyword evidence="3" id="KW-1185">Reference proteome</keyword>
<evidence type="ECO:0000259" key="1">
    <source>
        <dbReference type="PROSITE" id="PS51704"/>
    </source>
</evidence>
<proteinExistence type="predicted"/>
<dbReference type="GO" id="GO:0006629">
    <property type="term" value="P:lipid metabolic process"/>
    <property type="evidence" value="ECO:0007669"/>
    <property type="project" value="InterPro"/>
</dbReference>
<dbReference type="InterPro" id="IPR017946">
    <property type="entry name" value="PLC-like_Pdiesterase_TIM-brl"/>
</dbReference>
<organism evidence="2 3">
    <name type="scientific">Dichotomicrobium thermohalophilum</name>
    <dbReference type="NCBI Taxonomy" id="933063"/>
    <lineage>
        <taxon>Bacteria</taxon>
        <taxon>Pseudomonadati</taxon>
        <taxon>Pseudomonadota</taxon>
        <taxon>Alphaproteobacteria</taxon>
        <taxon>Hyphomicrobiales</taxon>
        <taxon>Hyphomicrobiaceae</taxon>
        <taxon>Dichotomicrobium</taxon>
    </lineage>
</organism>
<comment type="caution">
    <text evidence="2">The sequence shown here is derived from an EMBL/GenBank/DDBJ whole genome shotgun (WGS) entry which is preliminary data.</text>
</comment>
<accession>A0A397PPT2</accession>
<dbReference type="InterPro" id="IPR030395">
    <property type="entry name" value="GP_PDE_dom"/>
</dbReference>
<evidence type="ECO:0000313" key="2">
    <source>
        <dbReference type="EMBL" id="RIA47771.1"/>
    </source>
</evidence>
<dbReference type="Pfam" id="PF03009">
    <property type="entry name" value="GDPD"/>
    <property type="match status" value="1"/>
</dbReference>
<evidence type="ECO:0000313" key="3">
    <source>
        <dbReference type="Proteomes" id="UP000266273"/>
    </source>
</evidence>
<dbReference type="GO" id="GO:0008081">
    <property type="term" value="F:phosphoric diester hydrolase activity"/>
    <property type="evidence" value="ECO:0007669"/>
    <property type="project" value="InterPro"/>
</dbReference>
<protein>
    <submittedName>
        <fullName evidence="2">Glycerophosphoryl diester phosphodiesterase</fullName>
    </submittedName>
</protein>
<dbReference type="RefSeq" id="WP_119062129.1">
    <property type="nucleotide sequence ID" value="NZ_QXDF01000002.1"/>
</dbReference>
<dbReference type="AlphaFoldDB" id="A0A397PPT2"/>
<dbReference type="OrthoDB" id="384721at2"/>
<dbReference type="Gene3D" id="3.20.20.190">
    <property type="entry name" value="Phosphatidylinositol (PI) phosphodiesterase"/>
    <property type="match status" value="1"/>
</dbReference>
<dbReference type="EMBL" id="QXDF01000002">
    <property type="protein sequence ID" value="RIA47771.1"/>
    <property type="molecule type" value="Genomic_DNA"/>
</dbReference>
<dbReference type="Proteomes" id="UP000266273">
    <property type="component" value="Unassembled WGS sequence"/>
</dbReference>
<name>A0A397PPT2_9HYPH</name>